<dbReference type="InterPro" id="IPR035979">
    <property type="entry name" value="RBD_domain_sf"/>
</dbReference>
<dbReference type="InterPro" id="IPR012677">
    <property type="entry name" value="Nucleotide-bd_a/b_plait_sf"/>
</dbReference>
<evidence type="ECO:0000256" key="1">
    <source>
        <dbReference type="PROSITE-ProRule" id="PRU00176"/>
    </source>
</evidence>
<evidence type="ECO:0000259" key="3">
    <source>
        <dbReference type="PROSITE" id="PS50102"/>
    </source>
</evidence>
<dbReference type="InterPro" id="IPR050441">
    <property type="entry name" value="RBM"/>
</dbReference>
<evidence type="ECO:0000313" key="4">
    <source>
        <dbReference type="EMBL" id="CAH0367503.1"/>
    </source>
</evidence>
<dbReference type="SMART" id="SM00360">
    <property type="entry name" value="RRM"/>
    <property type="match status" value="1"/>
</dbReference>
<name>A0A8J2SD52_9STRA</name>
<dbReference type="EMBL" id="CAKKNE010000002">
    <property type="protein sequence ID" value="CAH0367503.1"/>
    <property type="molecule type" value="Genomic_DNA"/>
</dbReference>
<proteinExistence type="predicted"/>
<comment type="caution">
    <text evidence="4">The sequence shown here is derived from an EMBL/GenBank/DDBJ whole genome shotgun (WGS) entry which is preliminary data.</text>
</comment>
<feature type="region of interest" description="Disordered" evidence="2">
    <location>
        <begin position="142"/>
        <end position="179"/>
    </location>
</feature>
<dbReference type="GO" id="GO:0003723">
    <property type="term" value="F:RNA binding"/>
    <property type="evidence" value="ECO:0007669"/>
    <property type="project" value="UniProtKB-UniRule"/>
</dbReference>
<dbReference type="Gene3D" id="3.30.70.330">
    <property type="match status" value="1"/>
</dbReference>
<gene>
    <name evidence="4" type="ORF">PECAL_2P05270</name>
</gene>
<keyword evidence="5" id="KW-1185">Reference proteome</keyword>
<feature type="compositionally biased region" description="Basic and acidic residues" evidence="2">
    <location>
        <begin position="157"/>
        <end position="179"/>
    </location>
</feature>
<dbReference type="SUPFAM" id="SSF54928">
    <property type="entry name" value="RNA-binding domain, RBD"/>
    <property type="match status" value="1"/>
</dbReference>
<dbReference type="InterPro" id="IPR000504">
    <property type="entry name" value="RRM_dom"/>
</dbReference>
<keyword evidence="1" id="KW-0694">RNA-binding</keyword>
<evidence type="ECO:0000256" key="2">
    <source>
        <dbReference type="SAM" id="MobiDB-lite"/>
    </source>
</evidence>
<reference evidence="4" key="1">
    <citation type="submission" date="2021-11" db="EMBL/GenBank/DDBJ databases">
        <authorList>
            <consortium name="Genoscope - CEA"/>
            <person name="William W."/>
        </authorList>
    </citation>
    <scope>NUCLEOTIDE SEQUENCE</scope>
</reference>
<protein>
    <recommendedName>
        <fullName evidence="3">RRM domain-containing protein</fullName>
    </recommendedName>
</protein>
<accession>A0A8J2SD52</accession>
<evidence type="ECO:0000313" key="5">
    <source>
        <dbReference type="Proteomes" id="UP000789595"/>
    </source>
</evidence>
<organism evidence="4 5">
    <name type="scientific">Pelagomonas calceolata</name>
    <dbReference type="NCBI Taxonomy" id="35677"/>
    <lineage>
        <taxon>Eukaryota</taxon>
        <taxon>Sar</taxon>
        <taxon>Stramenopiles</taxon>
        <taxon>Ochrophyta</taxon>
        <taxon>Pelagophyceae</taxon>
        <taxon>Pelagomonadales</taxon>
        <taxon>Pelagomonadaceae</taxon>
        <taxon>Pelagomonas</taxon>
    </lineage>
</organism>
<dbReference type="OrthoDB" id="439808at2759"/>
<dbReference type="Proteomes" id="UP000789595">
    <property type="component" value="Unassembled WGS sequence"/>
</dbReference>
<dbReference type="PANTHER" id="PTHR48034">
    <property type="entry name" value="TRANSFORMER-2 SEX-DETERMINING PROTEIN-RELATED"/>
    <property type="match status" value="1"/>
</dbReference>
<dbReference type="Pfam" id="PF00076">
    <property type="entry name" value="RRM_1"/>
    <property type="match status" value="1"/>
</dbReference>
<sequence length="179" mass="20268">MRTLLLLLTAARTRPFTASRTRLPITIRRATTTTIEMRVNRRNTRRVTFKNTGGTVGENARRKEESEVPNKVFFANIKYDATEDDLRPFFSAVGPVTNVQLVRDSYTGQSKGYGFVTFSSPLAATTAIRSLHGKPFKGREIRLDDATSLSKRRKEKAAREGFERREARRQAEKAAKEEG</sequence>
<feature type="domain" description="RRM" evidence="3">
    <location>
        <begin position="70"/>
        <end position="148"/>
    </location>
</feature>
<dbReference type="PROSITE" id="PS50102">
    <property type="entry name" value="RRM"/>
    <property type="match status" value="1"/>
</dbReference>
<dbReference type="AlphaFoldDB" id="A0A8J2SD52"/>